<protein>
    <submittedName>
        <fullName evidence="1">GLPGLI family protein</fullName>
    </submittedName>
</protein>
<dbReference type="InterPro" id="IPR005901">
    <property type="entry name" value="GLPGLI"/>
</dbReference>
<dbReference type="Proteomes" id="UP001330184">
    <property type="component" value="Chromosome"/>
</dbReference>
<dbReference type="Pfam" id="PF09697">
    <property type="entry name" value="Porph_ging"/>
    <property type="match status" value="1"/>
</dbReference>
<dbReference type="AlphaFoldDB" id="A0AA48KLJ9"/>
<dbReference type="NCBIfam" id="TIGR01200">
    <property type="entry name" value="GLPGLI"/>
    <property type="match status" value="1"/>
</dbReference>
<reference evidence="1 2" key="1">
    <citation type="submission" date="2023-01" db="EMBL/GenBank/DDBJ databases">
        <title>Complete genome sequence of Muricauda aquimarina strain IFOP_LL357.</title>
        <authorList>
            <person name="Gajardo G."/>
            <person name="Ueki S."/>
            <person name="Maruyama F."/>
        </authorList>
    </citation>
    <scope>NUCLEOTIDE SEQUENCE [LARGE SCALE GENOMIC DNA]</scope>
    <source>
        <strain evidence="1 2">IFOP_LL357</strain>
    </source>
</reference>
<keyword evidence="2" id="KW-1185">Reference proteome</keyword>
<gene>
    <name evidence="1" type="ORF">MACH07_10260</name>
</gene>
<proteinExistence type="predicted"/>
<accession>A0AA48KLJ9</accession>
<evidence type="ECO:0000313" key="1">
    <source>
        <dbReference type="EMBL" id="BDW92194.1"/>
    </source>
</evidence>
<dbReference type="RefSeq" id="WP_338197164.1">
    <property type="nucleotide sequence ID" value="NZ_AP027268.1"/>
</dbReference>
<dbReference type="EMBL" id="AP027268">
    <property type="protein sequence ID" value="BDW92194.1"/>
    <property type="molecule type" value="Genomic_DNA"/>
</dbReference>
<organism evidence="1 2">
    <name type="scientific">Flagellimonas marinaquae</name>
    <dbReference type="NCBI Taxonomy" id="254955"/>
    <lineage>
        <taxon>Bacteria</taxon>
        <taxon>Pseudomonadati</taxon>
        <taxon>Bacteroidota</taxon>
        <taxon>Flavobacteriia</taxon>
        <taxon>Flavobacteriales</taxon>
        <taxon>Flavobacteriaceae</taxon>
        <taxon>Flagellimonas</taxon>
    </lineage>
</organism>
<sequence>MKKYSLTYIIIALFGVNQIFAQITSGKVLYNVNMEGFYKDGVKDGKVSPELKRMFRMTADAANNIQLELLFNQEQSIFQHQKGLSISDYEELDELVKILTSDGTYYTDIKDGTQLLQTFYEGREYNVESEIEKQDWTLTKEKKQIGKFLCYKAILDKSNTGLNEDTIAWYAPEIPVSFGPVDYVGNLPGLILELQLPIATYTASKVELNPKKEVKIEWPQDIETMTEEEYKSEGEKVKAQLDGGWW</sequence>
<name>A0AA48KLJ9_9FLAO</name>
<evidence type="ECO:0000313" key="2">
    <source>
        <dbReference type="Proteomes" id="UP001330184"/>
    </source>
</evidence>